<feature type="compositionally biased region" description="Low complexity" evidence="1">
    <location>
        <begin position="146"/>
        <end position="160"/>
    </location>
</feature>
<dbReference type="GeneID" id="72063601"/>
<sequence length="171" mass="18379">MAVPPATPAPRNAYTAHARTSSNLTQSDGEYVLSPPRAAGAAGAAPNDLTAAKARGAERRPRWLKQIKNWVSVTEPSAQAMKNQKRTAYKKHGIDRNDPQAAEKMHLPIGKVPDGVTTSTRGPRPEKALKQRAKENAERQLYTGRSGSQSASSGISSSASTREARQIAPWL</sequence>
<proteinExistence type="predicted"/>
<organism evidence="2 3">
    <name type="scientific">Purpureocillium takamizusanense</name>
    <dbReference type="NCBI Taxonomy" id="2060973"/>
    <lineage>
        <taxon>Eukaryota</taxon>
        <taxon>Fungi</taxon>
        <taxon>Dikarya</taxon>
        <taxon>Ascomycota</taxon>
        <taxon>Pezizomycotina</taxon>
        <taxon>Sordariomycetes</taxon>
        <taxon>Hypocreomycetidae</taxon>
        <taxon>Hypocreales</taxon>
        <taxon>Ophiocordycipitaceae</taxon>
        <taxon>Purpureocillium</taxon>
    </lineage>
</organism>
<gene>
    <name evidence="2" type="ORF">JDV02_001638</name>
</gene>
<keyword evidence="3" id="KW-1185">Reference proteome</keyword>
<feature type="compositionally biased region" description="Basic and acidic residues" evidence="1">
    <location>
        <begin position="123"/>
        <end position="138"/>
    </location>
</feature>
<feature type="region of interest" description="Disordered" evidence="1">
    <location>
        <begin position="76"/>
        <end position="171"/>
    </location>
</feature>
<dbReference type="OrthoDB" id="4842213at2759"/>
<dbReference type="EMBL" id="CP086354">
    <property type="protein sequence ID" value="UNI15067.1"/>
    <property type="molecule type" value="Genomic_DNA"/>
</dbReference>
<evidence type="ECO:0000313" key="2">
    <source>
        <dbReference type="EMBL" id="UNI15067.1"/>
    </source>
</evidence>
<accession>A0A9Q8QA01</accession>
<feature type="region of interest" description="Disordered" evidence="1">
    <location>
        <begin position="1"/>
        <end position="60"/>
    </location>
</feature>
<reference evidence="2" key="1">
    <citation type="submission" date="2021-11" db="EMBL/GenBank/DDBJ databases">
        <title>Purpureocillium_takamizusanense_genome.</title>
        <authorList>
            <person name="Nguyen N.-H."/>
        </authorList>
    </citation>
    <scope>NUCLEOTIDE SEQUENCE</scope>
    <source>
        <strain evidence="2">PT3</strain>
    </source>
</reference>
<feature type="compositionally biased region" description="Polar residues" evidence="1">
    <location>
        <begin position="18"/>
        <end position="28"/>
    </location>
</feature>
<dbReference type="AlphaFoldDB" id="A0A9Q8QA01"/>
<dbReference type="Proteomes" id="UP000829364">
    <property type="component" value="Chromosome 1"/>
</dbReference>
<dbReference type="KEGG" id="ptkz:JDV02_001638"/>
<feature type="compositionally biased region" description="Basic and acidic residues" evidence="1">
    <location>
        <begin position="92"/>
        <end position="106"/>
    </location>
</feature>
<protein>
    <submittedName>
        <fullName evidence="2">Uncharacterized protein</fullName>
    </submittedName>
</protein>
<evidence type="ECO:0000256" key="1">
    <source>
        <dbReference type="SAM" id="MobiDB-lite"/>
    </source>
</evidence>
<dbReference type="RefSeq" id="XP_047838548.1">
    <property type="nucleotide sequence ID" value="XM_047982582.1"/>
</dbReference>
<evidence type="ECO:0000313" key="3">
    <source>
        <dbReference type="Proteomes" id="UP000829364"/>
    </source>
</evidence>
<name>A0A9Q8QA01_9HYPO</name>